<dbReference type="InterPro" id="IPR001248">
    <property type="entry name" value="Pur-cyt_permease"/>
</dbReference>
<proteinExistence type="inferred from homology"/>
<evidence type="ECO:0000256" key="9">
    <source>
        <dbReference type="SAM" id="MobiDB-lite"/>
    </source>
</evidence>
<keyword evidence="6 10" id="KW-1133">Transmembrane helix</keyword>
<comment type="similarity">
    <text evidence="2 8">Belongs to the purine-cytosine permease (2.A.39) family.</text>
</comment>
<feature type="transmembrane region" description="Helical" evidence="10">
    <location>
        <begin position="444"/>
        <end position="471"/>
    </location>
</feature>
<evidence type="ECO:0000256" key="4">
    <source>
        <dbReference type="ARBA" id="ARBA00022553"/>
    </source>
</evidence>
<keyword evidence="7 8" id="KW-0472">Membrane</keyword>
<dbReference type="InterPro" id="IPR026030">
    <property type="entry name" value="Pur-cyt_permease_Fcy2/21/22"/>
</dbReference>
<keyword evidence="12" id="KW-1185">Reference proteome</keyword>
<dbReference type="GO" id="GO:0000329">
    <property type="term" value="C:fungal-type vacuole membrane"/>
    <property type="evidence" value="ECO:0007669"/>
    <property type="project" value="TreeGrafter"/>
</dbReference>
<organism evidence="11 12">
    <name type="scientific">Pleurostoma richardsiae</name>
    <dbReference type="NCBI Taxonomy" id="41990"/>
    <lineage>
        <taxon>Eukaryota</taxon>
        <taxon>Fungi</taxon>
        <taxon>Dikarya</taxon>
        <taxon>Ascomycota</taxon>
        <taxon>Pezizomycotina</taxon>
        <taxon>Sordariomycetes</taxon>
        <taxon>Sordariomycetidae</taxon>
        <taxon>Calosphaeriales</taxon>
        <taxon>Pleurostomataceae</taxon>
        <taxon>Pleurostoma</taxon>
    </lineage>
</organism>
<feature type="transmembrane region" description="Helical" evidence="10">
    <location>
        <begin position="78"/>
        <end position="101"/>
    </location>
</feature>
<dbReference type="Pfam" id="PF02133">
    <property type="entry name" value="Transp_cyt_pur"/>
    <property type="match status" value="1"/>
</dbReference>
<feature type="transmembrane region" description="Helical" evidence="10">
    <location>
        <begin position="215"/>
        <end position="234"/>
    </location>
</feature>
<evidence type="ECO:0000256" key="8">
    <source>
        <dbReference type="PIRNR" id="PIRNR002744"/>
    </source>
</evidence>
<dbReference type="EMBL" id="JANBVO010000034">
    <property type="protein sequence ID" value="KAJ9137502.1"/>
    <property type="molecule type" value="Genomic_DNA"/>
</dbReference>
<feature type="transmembrane region" description="Helical" evidence="10">
    <location>
        <begin position="152"/>
        <end position="176"/>
    </location>
</feature>
<reference evidence="11" key="1">
    <citation type="submission" date="2022-07" db="EMBL/GenBank/DDBJ databases">
        <title>Fungi with potential for degradation of polypropylene.</title>
        <authorList>
            <person name="Gostincar C."/>
        </authorList>
    </citation>
    <scope>NUCLEOTIDE SEQUENCE</scope>
    <source>
        <strain evidence="11">EXF-13308</strain>
    </source>
</reference>
<feature type="transmembrane region" description="Helical" evidence="10">
    <location>
        <begin position="298"/>
        <end position="319"/>
    </location>
</feature>
<evidence type="ECO:0000256" key="5">
    <source>
        <dbReference type="ARBA" id="ARBA00022692"/>
    </source>
</evidence>
<dbReference type="AlphaFoldDB" id="A0AA38R7J3"/>
<feature type="transmembrane region" description="Helical" evidence="10">
    <location>
        <begin position="107"/>
        <end position="132"/>
    </location>
</feature>
<feature type="transmembrane region" description="Helical" evidence="10">
    <location>
        <begin position="403"/>
        <end position="423"/>
    </location>
</feature>
<comment type="subcellular location">
    <subcellularLocation>
        <location evidence="1">Membrane</location>
        <topology evidence="1">Multi-pass membrane protein</topology>
    </subcellularLocation>
</comment>
<keyword evidence="5 10" id="KW-0812">Transmembrane</keyword>
<feature type="compositionally biased region" description="Polar residues" evidence="9">
    <location>
        <begin position="21"/>
        <end position="33"/>
    </location>
</feature>
<evidence type="ECO:0000256" key="2">
    <source>
        <dbReference type="ARBA" id="ARBA00008974"/>
    </source>
</evidence>
<dbReference type="GO" id="GO:0022857">
    <property type="term" value="F:transmembrane transporter activity"/>
    <property type="evidence" value="ECO:0007669"/>
    <property type="project" value="InterPro"/>
</dbReference>
<evidence type="ECO:0000256" key="6">
    <source>
        <dbReference type="ARBA" id="ARBA00022989"/>
    </source>
</evidence>
<evidence type="ECO:0000313" key="11">
    <source>
        <dbReference type="EMBL" id="KAJ9137502.1"/>
    </source>
</evidence>
<dbReference type="GO" id="GO:0005886">
    <property type="term" value="C:plasma membrane"/>
    <property type="evidence" value="ECO:0007669"/>
    <property type="project" value="TreeGrafter"/>
</dbReference>
<dbReference type="PANTHER" id="PTHR31806:SF16">
    <property type="entry name" value="PURINE-CYTOSINE TRANSPORTER (EUROFUNG)"/>
    <property type="match status" value="1"/>
</dbReference>
<feature type="transmembrane region" description="Helical" evidence="10">
    <location>
        <begin position="339"/>
        <end position="366"/>
    </location>
</feature>
<dbReference type="PIRSF" id="PIRSF002744">
    <property type="entry name" value="Pur-cyt_permease"/>
    <property type="match status" value="1"/>
</dbReference>
<feature type="transmembrane region" description="Helical" evidence="10">
    <location>
        <begin position="182"/>
        <end position="203"/>
    </location>
</feature>
<evidence type="ECO:0000256" key="10">
    <source>
        <dbReference type="SAM" id="Phobius"/>
    </source>
</evidence>
<dbReference type="FunFam" id="1.10.4160.10:FF:000002">
    <property type="entry name" value="Purine-cytosine permease fcyB"/>
    <property type="match status" value="1"/>
</dbReference>
<feature type="transmembrane region" description="Helical" evidence="10">
    <location>
        <begin position="378"/>
        <end position="397"/>
    </location>
</feature>
<dbReference type="GO" id="GO:0015851">
    <property type="term" value="P:nucleobase transport"/>
    <property type="evidence" value="ECO:0007669"/>
    <property type="project" value="UniProtKB-ARBA"/>
</dbReference>
<protein>
    <submittedName>
        <fullName evidence="11">Nucleoside</fullName>
    </submittedName>
</protein>
<dbReference type="Gene3D" id="1.10.4160.10">
    <property type="entry name" value="Hydantoin permease"/>
    <property type="match status" value="1"/>
</dbReference>
<sequence>MAAEAAADSPHLDEKKLQGSDVRSGTSISEEPISEQTQLHRWLNKLDRIPGLETRGIERVPEEYRHPKVTTASYVQMFLIWFSINASANNITLGILGPVAYGLGFHDAIICCLFGTIFGSACTGYISGFGPLSGLRTLVIARYTMGWWPSKLCVLLNLVIELGYGLVDCLVAGLILSAVSGYKMTVIVGIIISALITWVVATFGIKWFHTFERYVWIPTVVTLFILIGSAGPNFNPDTKSTGTGAVLAGNRLSYFFLCASGPLGWAPASADFYSYYPQSTSRFVTAAMTTSGITVGKLFIEFLGIGLASGVATMPSWAAALDHSAGALVAEGFAPLRGFGKFCAVVLALCVASNNIPGTYAAALNFQMFGRWFAKVPRPIWSTVAVIIFTVCAIAGRTHLFSIFLNFLSLIGYWVIIWIAITLEEEFLFRKSRGYDWDRWADKAYLPVGYSALLSFLIGWAGAIICMYQTYYTGPIAKLVGNGADLGLPVAMAWGGLVYPPMRYLELKYVGR</sequence>
<name>A0AA38R7J3_9PEZI</name>
<dbReference type="PANTHER" id="PTHR31806">
    <property type="entry name" value="PURINE-CYTOSINE PERMEASE FCY2-RELATED"/>
    <property type="match status" value="1"/>
</dbReference>
<evidence type="ECO:0000256" key="3">
    <source>
        <dbReference type="ARBA" id="ARBA00022448"/>
    </source>
</evidence>
<evidence type="ECO:0000313" key="12">
    <source>
        <dbReference type="Proteomes" id="UP001174694"/>
    </source>
</evidence>
<comment type="caution">
    <text evidence="11">The sequence shown here is derived from an EMBL/GenBank/DDBJ whole genome shotgun (WGS) entry which is preliminary data.</text>
</comment>
<feature type="transmembrane region" description="Helical" evidence="10">
    <location>
        <begin position="483"/>
        <end position="502"/>
    </location>
</feature>
<evidence type="ECO:0000256" key="7">
    <source>
        <dbReference type="ARBA" id="ARBA00023136"/>
    </source>
</evidence>
<keyword evidence="4" id="KW-0597">Phosphoprotein</keyword>
<dbReference type="Proteomes" id="UP001174694">
    <property type="component" value="Unassembled WGS sequence"/>
</dbReference>
<evidence type="ECO:0000256" key="1">
    <source>
        <dbReference type="ARBA" id="ARBA00004141"/>
    </source>
</evidence>
<keyword evidence="3 8" id="KW-0813">Transport</keyword>
<feature type="region of interest" description="Disordered" evidence="9">
    <location>
        <begin position="1"/>
        <end position="33"/>
    </location>
</feature>
<accession>A0AA38R7J3</accession>
<gene>
    <name evidence="11" type="ORF">NKR23_g9046</name>
</gene>